<comment type="similarity">
    <text evidence="10 12">Belongs to the fluoride channel Fluc/FEX (TC 1.A.43) family.</text>
</comment>
<keyword evidence="2 12" id="KW-1003">Cell membrane</keyword>
<evidence type="ECO:0000256" key="9">
    <source>
        <dbReference type="ARBA" id="ARBA00023303"/>
    </source>
</evidence>
<dbReference type="Proteomes" id="UP001596492">
    <property type="component" value="Unassembled WGS sequence"/>
</dbReference>
<dbReference type="NCBIfam" id="TIGR00494">
    <property type="entry name" value="crcB"/>
    <property type="match status" value="1"/>
</dbReference>
<evidence type="ECO:0000256" key="8">
    <source>
        <dbReference type="ARBA" id="ARBA00023136"/>
    </source>
</evidence>
<gene>
    <name evidence="12 13" type="primary">crcB</name>
    <name evidence="12" type="synonym">fluC</name>
    <name evidence="13" type="ORF">ACFQS8_00550</name>
</gene>
<name>A0ABW2IGG7_9PROT</name>
<evidence type="ECO:0000256" key="12">
    <source>
        <dbReference type="HAMAP-Rule" id="MF_00454"/>
    </source>
</evidence>
<comment type="subcellular location">
    <subcellularLocation>
        <location evidence="1 12">Cell membrane</location>
        <topology evidence="1 12">Multi-pass membrane protein</topology>
    </subcellularLocation>
</comment>
<feature type="transmembrane region" description="Helical" evidence="12">
    <location>
        <begin position="6"/>
        <end position="26"/>
    </location>
</feature>
<keyword evidence="5 12" id="KW-1133">Transmembrane helix</keyword>
<evidence type="ECO:0000256" key="5">
    <source>
        <dbReference type="ARBA" id="ARBA00022989"/>
    </source>
</evidence>
<evidence type="ECO:0000256" key="3">
    <source>
        <dbReference type="ARBA" id="ARBA00022519"/>
    </source>
</evidence>
<accession>A0ABW2IGG7</accession>
<dbReference type="EMBL" id="JBHTBR010000002">
    <property type="protein sequence ID" value="MFC7290092.1"/>
    <property type="molecule type" value="Genomic_DNA"/>
</dbReference>
<keyword evidence="6 12" id="KW-0915">Sodium</keyword>
<dbReference type="InterPro" id="IPR003691">
    <property type="entry name" value="FluC"/>
</dbReference>
<keyword evidence="4 12" id="KW-0812">Transmembrane</keyword>
<feature type="binding site" evidence="12">
    <location>
        <position position="75"/>
    </location>
    <ligand>
        <name>Na(+)</name>
        <dbReference type="ChEBI" id="CHEBI:29101"/>
        <note>structural</note>
    </ligand>
</feature>
<dbReference type="PANTHER" id="PTHR28259">
    <property type="entry name" value="FLUORIDE EXPORT PROTEIN 1-RELATED"/>
    <property type="match status" value="1"/>
</dbReference>
<reference evidence="14" key="1">
    <citation type="journal article" date="2019" name="Int. J. Syst. Evol. Microbiol.">
        <title>The Global Catalogue of Microorganisms (GCM) 10K type strain sequencing project: providing services to taxonomists for standard genome sequencing and annotation.</title>
        <authorList>
            <consortium name="The Broad Institute Genomics Platform"/>
            <consortium name="The Broad Institute Genome Sequencing Center for Infectious Disease"/>
            <person name="Wu L."/>
            <person name="Ma J."/>
        </authorList>
    </citation>
    <scope>NUCLEOTIDE SEQUENCE [LARGE SCALE GENOMIC DNA]</scope>
    <source>
        <strain evidence="14">CCUG 51308</strain>
    </source>
</reference>
<sequence>MQNILLVAMGGAIGATARYLLSGFALRTLGPSIPWGTFSANILGSFLLGILVGWLAFKGDAGTHWKMLLGTGMMGGFTTFSTFSLETVMMIERKAYSQAALYAFGSLALGVVAMFVGLMIARKVFAL</sequence>
<evidence type="ECO:0000256" key="10">
    <source>
        <dbReference type="ARBA" id="ARBA00035120"/>
    </source>
</evidence>
<protein>
    <recommendedName>
        <fullName evidence="12">Fluoride-specific ion channel FluC</fullName>
    </recommendedName>
</protein>
<dbReference type="Pfam" id="PF02537">
    <property type="entry name" value="CRCB"/>
    <property type="match status" value="1"/>
</dbReference>
<keyword evidence="14" id="KW-1185">Reference proteome</keyword>
<comment type="caution">
    <text evidence="13">The sequence shown here is derived from an EMBL/GenBank/DDBJ whole genome shotgun (WGS) entry which is preliminary data.</text>
</comment>
<evidence type="ECO:0000256" key="7">
    <source>
        <dbReference type="ARBA" id="ARBA00023065"/>
    </source>
</evidence>
<proteinExistence type="inferred from homology"/>
<comment type="activity regulation">
    <text evidence="12">Na(+) is not transported, but it plays an essential structural role and its presence is essential for fluoride channel function.</text>
</comment>
<dbReference type="NCBIfam" id="NF010791">
    <property type="entry name" value="PRK14195.1"/>
    <property type="match status" value="1"/>
</dbReference>
<evidence type="ECO:0000256" key="1">
    <source>
        <dbReference type="ARBA" id="ARBA00004651"/>
    </source>
</evidence>
<feature type="transmembrane region" description="Helical" evidence="12">
    <location>
        <begin position="69"/>
        <end position="88"/>
    </location>
</feature>
<keyword evidence="7 12" id="KW-0406">Ion transport</keyword>
<feature type="transmembrane region" description="Helical" evidence="12">
    <location>
        <begin position="100"/>
        <end position="121"/>
    </location>
</feature>
<evidence type="ECO:0000313" key="14">
    <source>
        <dbReference type="Proteomes" id="UP001596492"/>
    </source>
</evidence>
<feature type="transmembrane region" description="Helical" evidence="12">
    <location>
        <begin position="38"/>
        <end position="57"/>
    </location>
</feature>
<keyword evidence="12" id="KW-0479">Metal-binding</keyword>
<comment type="catalytic activity">
    <reaction evidence="11">
        <text>fluoride(in) = fluoride(out)</text>
        <dbReference type="Rhea" id="RHEA:76159"/>
        <dbReference type="ChEBI" id="CHEBI:17051"/>
    </reaction>
    <physiologicalReaction direction="left-to-right" evidence="11">
        <dbReference type="Rhea" id="RHEA:76160"/>
    </physiologicalReaction>
</comment>
<evidence type="ECO:0000256" key="6">
    <source>
        <dbReference type="ARBA" id="ARBA00023053"/>
    </source>
</evidence>
<evidence type="ECO:0000256" key="4">
    <source>
        <dbReference type="ARBA" id="ARBA00022692"/>
    </source>
</evidence>
<evidence type="ECO:0000313" key="13">
    <source>
        <dbReference type="EMBL" id="MFC7290092.1"/>
    </source>
</evidence>
<dbReference type="PANTHER" id="PTHR28259:SF1">
    <property type="entry name" value="FLUORIDE EXPORT PROTEIN 1-RELATED"/>
    <property type="match status" value="1"/>
</dbReference>
<keyword evidence="9 12" id="KW-0407">Ion channel</keyword>
<keyword evidence="8 12" id="KW-0472">Membrane</keyword>
<comment type="function">
    <text evidence="12">Fluoride-specific ion channel. Important for reducing fluoride concentration in the cell, thus reducing its toxicity.</text>
</comment>
<feature type="binding site" evidence="12">
    <location>
        <position position="78"/>
    </location>
    <ligand>
        <name>Na(+)</name>
        <dbReference type="ChEBI" id="CHEBI:29101"/>
        <note>structural</note>
    </ligand>
</feature>
<dbReference type="HAMAP" id="MF_00454">
    <property type="entry name" value="FluC"/>
    <property type="match status" value="1"/>
</dbReference>
<keyword evidence="3" id="KW-0997">Cell inner membrane</keyword>
<keyword evidence="12" id="KW-0813">Transport</keyword>
<evidence type="ECO:0000256" key="11">
    <source>
        <dbReference type="ARBA" id="ARBA00035585"/>
    </source>
</evidence>
<evidence type="ECO:0000256" key="2">
    <source>
        <dbReference type="ARBA" id="ARBA00022475"/>
    </source>
</evidence>
<organism evidence="13 14">
    <name type="scientific">Hirschia litorea</name>
    <dbReference type="NCBI Taxonomy" id="1199156"/>
    <lineage>
        <taxon>Bacteria</taxon>
        <taxon>Pseudomonadati</taxon>
        <taxon>Pseudomonadota</taxon>
        <taxon>Alphaproteobacteria</taxon>
        <taxon>Hyphomonadales</taxon>
        <taxon>Hyphomonadaceae</taxon>
        <taxon>Hirschia</taxon>
    </lineage>
</organism>
<dbReference type="RefSeq" id="WP_382164695.1">
    <property type="nucleotide sequence ID" value="NZ_JBHTBR010000002.1"/>
</dbReference>